<protein>
    <submittedName>
        <fullName evidence="2">Uncharacterized protein</fullName>
    </submittedName>
</protein>
<dbReference type="RefSeq" id="WP_065143669.1">
    <property type="nucleotide sequence ID" value="NZ_LZLS01000084.1"/>
</dbReference>
<dbReference type="EMBL" id="LZLS01000084">
    <property type="protein sequence ID" value="OBK28167.1"/>
    <property type="molecule type" value="Genomic_DNA"/>
</dbReference>
<evidence type="ECO:0000256" key="1">
    <source>
        <dbReference type="SAM" id="Phobius"/>
    </source>
</evidence>
<sequence length="166" mass="17733">MAITQDDGALRGPRRCSSWVWTAIWGVAAATSIALLVVAIAGRAHGGGPTLRPMAASESMSDEQAGSVAANTARVWMRERNERHLANLEALSCPETHDGALAHEIDAVRHGDSIQKFEPSAVARFTRDGPVWTIDVFNAGGGGEMFIFQIRNGELLVCQIDSAPIP</sequence>
<dbReference type="Proteomes" id="UP000093928">
    <property type="component" value="Unassembled WGS sequence"/>
</dbReference>
<feature type="transmembrane region" description="Helical" evidence="1">
    <location>
        <begin position="20"/>
        <end position="42"/>
    </location>
</feature>
<reference evidence="2 3" key="1">
    <citation type="submission" date="2016-06" db="EMBL/GenBank/DDBJ databases">
        <authorList>
            <person name="Kjaerup R.B."/>
            <person name="Dalgaard T.S."/>
            <person name="Juul-Madsen H.R."/>
        </authorList>
    </citation>
    <scope>NUCLEOTIDE SEQUENCE [LARGE SCALE GENOMIC DNA]</scope>
    <source>
        <strain evidence="2 3">1165133.8</strain>
    </source>
</reference>
<accession>A0A1A3P6E8</accession>
<keyword evidence="1" id="KW-0812">Transmembrane</keyword>
<comment type="caution">
    <text evidence="2">The sequence shown here is derived from an EMBL/GenBank/DDBJ whole genome shotgun (WGS) entry which is preliminary data.</text>
</comment>
<gene>
    <name evidence="2" type="ORF">A5634_21065</name>
</gene>
<organism evidence="2 3">
    <name type="scientific">Mycobacterium asiaticum</name>
    <dbReference type="NCBI Taxonomy" id="1790"/>
    <lineage>
        <taxon>Bacteria</taxon>
        <taxon>Bacillati</taxon>
        <taxon>Actinomycetota</taxon>
        <taxon>Actinomycetes</taxon>
        <taxon>Mycobacteriales</taxon>
        <taxon>Mycobacteriaceae</taxon>
        <taxon>Mycobacterium</taxon>
    </lineage>
</organism>
<name>A0A1A3P6E8_MYCAS</name>
<keyword evidence="1" id="KW-1133">Transmembrane helix</keyword>
<dbReference type="OrthoDB" id="4626183at2"/>
<proteinExistence type="predicted"/>
<evidence type="ECO:0000313" key="3">
    <source>
        <dbReference type="Proteomes" id="UP000093928"/>
    </source>
</evidence>
<dbReference type="AlphaFoldDB" id="A0A1A3P6E8"/>
<keyword evidence="1" id="KW-0472">Membrane</keyword>
<evidence type="ECO:0000313" key="2">
    <source>
        <dbReference type="EMBL" id="OBK28167.1"/>
    </source>
</evidence>